<gene>
    <name evidence="2" type="ORF">TSAR_005100</name>
</gene>
<sequence length="87" mass="9374">ANQRAPIRGTLSARTESQLSASKKRVLDGRDRKVSARTSGKSASSRSTTMFARVTCSPLLVDIGSTIRGKLEESPECARVHESQSVL</sequence>
<protein>
    <submittedName>
        <fullName evidence="2">Uncharacterized protein</fullName>
    </submittedName>
</protein>
<feature type="compositionally biased region" description="Polar residues" evidence="1">
    <location>
        <begin position="36"/>
        <end position="48"/>
    </location>
</feature>
<evidence type="ECO:0000313" key="2">
    <source>
        <dbReference type="EMBL" id="OXU31579.1"/>
    </source>
</evidence>
<comment type="caution">
    <text evidence="2">The sequence shown here is derived from an EMBL/GenBank/DDBJ whole genome shotgun (WGS) entry which is preliminary data.</text>
</comment>
<feature type="compositionally biased region" description="Basic and acidic residues" evidence="1">
    <location>
        <begin position="25"/>
        <end position="34"/>
    </location>
</feature>
<evidence type="ECO:0000256" key="1">
    <source>
        <dbReference type="SAM" id="MobiDB-lite"/>
    </source>
</evidence>
<accession>A0A232FM43</accession>
<reference evidence="2 3" key="1">
    <citation type="journal article" date="2017" name="Curr. Biol.">
        <title>The Evolution of Venom by Co-option of Single-Copy Genes.</title>
        <authorList>
            <person name="Martinson E.O."/>
            <person name="Mrinalini"/>
            <person name="Kelkar Y.D."/>
            <person name="Chang C.H."/>
            <person name="Werren J.H."/>
        </authorList>
    </citation>
    <scope>NUCLEOTIDE SEQUENCE [LARGE SCALE GENOMIC DNA]</scope>
    <source>
        <strain evidence="2 3">Alberta</strain>
        <tissue evidence="2">Whole body</tissue>
    </source>
</reference>
<evidence type="ECO:0000313" key="3">
    <source>
        <dbReference type="Proteomes" id="UP000215335"/>
    </source>
</evidence>
<organism evidence="2 3">
    <name type="scientific">Trichomalopsis sarcophagae</name>
    <dbReference type="NCBI Taxonomy" id="543379"/>
    <lineage>
        <taxon>Eukaryota</taxon>
        <taxon>Metazoa</taxon>
        <taxon>Ecdysozoa</taxon>
        <taxon>Arthropoda</taxon>
        <taxon>Hexapoda</taxon>
        <taxon>Insecta</taxon>
        <taxon>Pterygota</taxon>
        <taxon>Neoptera</taxon>
        <taxon>Endopterygota</taxon>
        <taxon>Hymenoptera</taxon>
        <taxon>Apocrita</taxon>
        <taxon>Proctotrupomorpha</taxon>
        <taxon>Chalcidoidea</taxon>
        <taxon>Pteromalidae</taxon>
        <taxon>Pteromalinae</taxon>
        <taxon>Trichomalopsis</taxon>
    </lineage>
</organism>
<dbReference type="EMBL" id="NNAY01000047">
    <property type="protein sequence ID" value="OXU31579.1"/>
    <property type="molecule type" value="Genomic_DNA"/>
</dbReference>
<dbReference type="Proteomes" id="UP000215335">
    <property type="component" value="Unassembled WGS sequence"/>
</dbReference>
<keyword evidence="3" id="KW-1185">Reference proteome</keyword>
<name>A0A232FM43_9HYME</name>
<proteinExistence type="predicted"/>
<feature type="region of interest" description="Disordered" evidence="1">
    <location>
        <begin position="1"/>
        <end position="48"/>
    </location>
</feature>
<feature type="non-terminal residue" evidence="2">
    <location>
        <position position="1"/>
    </location>
</feature>
<dbReference type="AlphaFoldDB" id="A0A232FM43"/>
<feature type="compositionally biased region" description="Polar residues" evidence="1">
    <location>
        <begin position="12"/>
        <end position="21"/>
    </location>
</feature>